<name>D8Q943_SCHCM</name>
<feature type="region of interest" description="Disordered" evidence="2">
    <location>
        <begin position="705"/>
        <end position="862"/>
    </location>
</feature>
<proteinExistence type="predicted"/>
<dbReference type="AlphaFoldDB" id="D8Q943"/>
<dbReference type="HOGENOM" id="CLU_305262_0_0_1"/>
<sequence length="972" mass="107193">MAPRKPRWDWKAKGAAELDLFDIPFAAKEYLQNQVGQLLKERNIYAWNDWTHNDLRESTQKEREACKKQLIQEYPGLLTGPHGASLRKSTWQPIYVLSATVERNQLVRTHYSDALRICTVVWNGKSNKDDETVLMGLSFYNNHLDRSAHFGTFVTDGASTSRRTIAVGEKGKGFILATQYLHEEIERHCKDLDPKLKTGVSFRVGSQVGELTWKKERTIYYDERGRPEPPLLQVVKDDLQPWDVHSLANHWAQMVHDAKKAAANSDESDYYSEGHHEGLANWIISPSQRSAAEKAVKAIYKRRFTQNLSTKKPGLDGDAAGPHHEIPNVRPDEVCITVLGLPSRPPEDVFSAIYGVVPPSNEWKASNEVTFFKAPGAKSLFYHRDQLVPHPPSLNKLSINYHGSLCITADRAAIIQDATYFERYRQRVADAANAAFGADPELAKEIMLDILQDEKPDSGATVGRVLSSALERGKCAKTNGDAVRDAFNAASRERHPEIPEDVDLYPHCKNRRDERALITELGLHPVVVSALTDGILKNSGAYAPVHAHARRLLLAADTLQHHVPGFNHLRRAMKHVFSDLDDAQLTIRDYPYSTPRAVWDGDNSLFAFARPPPCPTHQNSKCVCFVGPYLSVATSSRRSHEKRIARKDKESDSDDESDEEDDDDETAGVFQAFMHAFNVPSTNVDHPEPDPTLAALDALVDAPQAEEPETHHTKPTTPNRPRQTARRGRSSFTGSGGHTYRRGSPAPSYGGGFGHARGDDDDSDDDMYAKTPTPEPEAGPSNAARGPPTQTAASPSGQDVEMADATDSTSSADPAPRSAAASSKAVTPTPPAQSAPLEAPSQPGAPEPSTSIPGPSNTTTLTIRKTPDAEMTLDDYLAGIHRIVNQQKDAIATAVRKAEEPLRKEIEAKAARVRELEAQLEVLQGQVNSTRAEGEAKVQSLNAVVEDLQSQLQLIHDIIRPKETGSKRPRVD</sequence>
<evidence type="ECO:0000256" key="1">
    <source>
        <dbReference type="SAM" id="Coils"/>
    </source>
</evidence>
<dbReference type="Proteomes" id="UP000007431">
    <property type="component" value="Unassembled WGS sequence"/>
</dbReference>
<evidence type="ECO:0000313" key="4">
    <source>
        <dbReference type="Proteomes" id="UP000007431"/>
    </source>
</evidence>
<organism evidence="4">
    <name type="scientific">Schizophyllum commune (strain H4-8 / FGSC 9210)</name>
    <name type="common">Split gill fungus</name>
    <dbReference type="NCBI Taxonomy" id="578458"/>
    <lineage>
        <taxon>Eukaryota</taxon>
        <taxon>Fungi</taxon>
        <taxon>Dikarya</taxon>
        <taxon>Basidiomycota</taxon>
        <taxon>Agaricomycotina</taxon>
        <taxon>Agaricomycetes</taxon>
        <taxon>Agaricomycetidae</taxon>
        <taxon>Agaricales</taxon>
        <taxon>Schizophyllaceae</taxon>
        <taxon>Schizophyllum</taxon>
    </lineage>
</organism>
<feature type="non-terminal residue" evidence="3">
    <location>
        <position position="972"/>
    </location>
</feature>
<feature type="compositionally biased region" description="Polar residues" evidence="2">
    <location>
        <begin position="788"/>
        <end position="797"/>
    </location>
</feature>
<gene>
    <name evidence="3" type="ORF">SCHCODRAFT_110466</name>
</gene>
<feature type="compositionally biased region" description="Acidic residues" evidence="2">
    <location>
        <begin position="651"/>
        <end position="665"/>
    </location>
</feature>
<dbReference type="EMBL" id="GL377308">
    <property type="protein sequence ID" value="EFI95171.1"/>
    <property type="molecule type" value="Genomic_DNA"/>
</dbReference>
<feature type="coiled-coil region" evidence="1">
    <location>
        <begin position="906"/>
        <end position="951"/>
    </location>
</feature>
<feature type="compositionally biased region" description="Basic residues" evidence="2">
    <location>
        <begin position="637"/>
        <end position="646"/>
    </location>
</feature>
<accession>D8Q943</accession>
<evidence type="ECO:0000313" key="3">
    <source>
        <dbReference type="EMBL" id="EFI95171.1"/>
    </source>
</evidence>
<dbReference type="VEuPathDB" id="FungiDB:SCHCODRAFT_02547448"/>
<feature type="compositionally biased region" description="Polar residues" evidence="2">
    <location>
        <begin position="848"/>
        <end position="862"/>
    </location>
</feature>
<dbReference type="OMA" id="IRTAQTW"/>
<keyword evidence="1" id="KW-0175">Coiled coil</keyword>
<keyword evidence="4" id="KW-1185">Reference proteome</keyword>
<evidence type="ECO:0000256" key="2">
    <source>
        <dbReference type="SAM" id="MobiDB-lite"/>
    </source>
</evidence>
<feature type="region of interest" description="Disordered" evidence="2">
    <location>
        <begin position="636"/>
        <end position="665"/>
    </location>
</feature>
<dbReference type="InParanoid" id="D8Q943"/>
<reference evidence="3 4" key="1">
    <citation type="journal article" date="2010" name="Nat. Biotechnol.">
        <title>Genome sequence of the model mushroom Schizophyllum commune.</title>
        <authorList>
            <person name="Ohm R.A."/>
            <person name="de Jong J.F."/>
            <person name="Lugones L.G."/>
            <person name="Aerts A."/>
            <person name="Kothe E."/>
            <person name="Stajich J.E."/>
            <person name="de Vries R.P."/>
            <person name="Record E."/>
            <person name="Levasseur A."/>
            <person name="Baker S.E."/>
            <person name="Bartholomew K.A."/>
            <person name="Coutinho P.M."/>
            <person name="Erdmann S."/>
            <person name="Fowler T.J."/>
            <person name="Gathman A.C."/>
            <person name="Lombard V."/>
            <person name="Henrissat B."/>
            <person name="Knabe N."/>
            <person name="Kuees U."/>
            <person name="Lilly W.W."/>
            <person name="Lindquist E."/>
            <person name="Lucas S."/>
            <person name="Magnuson J.K."/>
            <person name="Piumi F."/>
            <person name="Raudaskoski M."/>
            <person name="Salamov A."/>
            <person name="Schmutz J."/>
            <person name="Schwarze F.W.M.R."/>
            <person name="vanKuyk P.A."/>
            <person name="Horton J.S."/>
            <person name="Grigoriev I.V."/>
            <person name="Woesten H.A.B."/>
        </authorList>
    </citation>
    <scope>NUCLEOTIDE SEQUENCE [LARGE SCALE GENOMIC DNA]</scope>
    <source>
        <strain evidence="4">H4-8 / FGSC 9210</strain>
    </source>
</reference>
<protein>
    <submittedName>
        <fullName evidence="3">Uncharacterized protein</fullName>
    </submittedName>
</protein>
<feature type="compositionally biased region" description="Low complexity" evidence="2">
    <location>
        <begin position="807"/>
        <end position="825"/>
    </location>
</feature>